<dbReference type="OrthoDB" id="2049491at2"/>
<accession>A0A412INH3</accession>
<dbReference type="Proteomes" id="UP000283295">
    <property type="component" value="Unassembled WGS sequence"/>
</dbReference>
<proteinExistence type="predicted"/>
<comment type="caution">
    <text evidence="1">The sequence shown here is derived from an EMBL/GenBank/DDBJ whole genome shotgun (WGS) entry which is preliminary data.</text>
</comment>
<reference evidence="1 2" key="1">
    <citation type="submission" date="2018-08" db="EMBL/GenBank/DDBJ databases">
        <title>A genome reference for cultivated species of the human gut microbiota.</title>
        <authorList>
            <person name="Zou Y."/>
            <person name="Xue W."/>
            <person name="Luo G."/>
        </authorList>
    </citation>
    <scope>NUCLEOTIDE SEQUENCE [LARGE SCALE GENOMIC DNA]</scope>
    <source>
        <strain evidence="1 2">AF22-21</strain>
    </source>
</reference>
<organism evidence="1 2">
    <name type="scientific">Coprococcus eutactus</name>
    <dbReference type="NCBI Taxonomy" id="33043"/>
    <lineage>
        <taxon>Bacteria</taxon>
        <taxon>Bacillati</taxon>
        <taxon>Bacillota</taxon>
        <taxon>Clostridia</taxon>
        <taxon>Lachnospirales</taxon>
        <taxon>Lachnospiraceae</taxon>
        <taxon>Coprococcus</taxon>
    </lineage>
</organism>
<protein>
    <recommendedName>
        <fullName evidence="3">Phospholipase C/D domain-containing protein</fullName>
    </recommendedName>
</protein>
<evidence type="ECO:0008006" key="3">
    <source>
        <dbReference type="Google" id="ProtNLM"/>
    </source>
</evidence>
<evidence type="ECO:0000313" key="2">
    <source>
        <dbReference type="Proteomes" id="UP000283295"/>
    </source>
</evidence>
<dbReference type="EMBL" id="QRVK01000030">
    <property type="protein sequence ID" value="RGS39703.1"/>
    <property type="molecule type" value="Genomic_DNA"/>
</dbReference>
<dbReference type="RefSeq" id="WP_004849565.1">
    <property type="nucleotide sequence ID" value="NZ_CABIWG010000004.1"/>
</dbReference>
<evidence type="ECO:0000313" key="1">
    <source>
        <dbReference type="EMBL" id="RGS39703.1"/>
    </source>
</evidence>
<sequence length="244" mass="27866">MPGYMMHLCEAAYIENIILNSDKGDVDTVISRALISVFNSPDSTNEFLLGTVLPDAVSDKSLTHFRPPWQDNLITKYPNMHYLTERHNPDHLTAADLGILAHLYMDSIYVEEFWPRYFQFEDSSGKPTCVSNNIDHVKMTAISRQSDGTIIPIRDFFSDRYFYGDYNITNPLFQIDFAPAIPNIAPVSLTISECNAFSPEMLRRDLSLFVSAEPPVQKATTNVFPYDDLKEFTVSCADRFLYLY</sequence>
<dbReference type="AlphaFoldDB" id="A0A412INH3"/>
<dbReference type="GeneID" id="92831570"/>
<name>A0A412INH3_9FIRM</name>
<gene>
    <name evidence="1" type="ORF">DWX94_10605</name>
</gene>